<proteinExistence type="predicted"/>
<evidence type="ECO:0000313" key="2">
    <source>
        <dbReference type="EMBL" id="KAK5804950.1"/>
    </source>
</evidence>
<evidence type="ECO:0000313" key="3">
    <source>
        <dbReference type="Proteomes" id="UP001358586"/>
    </source>
</evidence>
<sequence>MTCPMHKGKTKEDALCLANKMKKITVADTISGIKDFMPDSQPTDSNDIDENAKAELVRLSMMVVMILVMRKEKQQTTYEMDYEDDSGGEQLESEIDMSKDEKVVTENNMIRSDDMCESSRSSPNLKNISMPMSREKNTR</sequence>
<evidence type="ECO:0000256" key="1">
    <source>
        <dbReference type="SAM" id="MobiDB-lite"/>
    </source>
</evidence>
<feature type="region of interest" description="Disordered" evidence="1">
    <location>
        <begin position="76"/>
        <end position="139"/>
    </location>
</feature>
<gene>
    <name evidence="2" type="ORF">PVK06_032602</name>
</gene>
<keyword evidence="3" id="KW-1185">Reference proteome</keyword>
<name>A0ABR0NUE9_GOSAR</name>
<dbReference type="EMBL" id="JARKNE010000009">
    <property type="protein sequence ID" value="KAK5804950.1"/>
    <property type="molecule type" value="Genomic_DNA"/>
</dbReference>
<protein>
    <submittedName>
        <fullName evidence="2">Uncharacterized protein</fullName>
    </submittedName>
</protein>
<organism evidence="2 3">
    <name type="scientific">Gossypium arboreum</name>
    <name type="common">Tree cotton</name>
    <name type="synonym">Gossypium nanking</name>
    <dbReference type="NCBI Taxonomy" id="29729"/>
    <lineage>
        <taxon>Eukaryota</taxon>
        <taxon>Viridiplantae</taxon>
        <taxon>Streptophyta</taxon>
        <taxon>Embryophyta</taxon>
        <taxon>Tracheophyta</taxon>
        <taxon>Spermatophyta</taxon>
        <taxon>Magnoliopsida</taxon>
        <taxon>eudicotyledons</taxon>
        <taxon>Gunneridae</taxon>
        <taxon>Pentapetalae</taxon>
        <taxon>rosids</taxon>
        <taxon>malvids</taxon>
        <taxon>Malvales</taxon>
        <taxon>Malvaceae</taxon>
        <taxon>Malvoideae</taxon>
        <taxon>Gossypium</taxon>
    </lineage>
</organism>
<comment type="caution">
    <text evidence="2">The sequence shown here is derived from an EMBL/GenBank/DDBJ whole genome shotgun (WGS) entry which is preliminary data.</text>
</comment>
<reference evidence="2 3" key="1">
    <citation type="submission" date="2023-03" db="EMBL/GenBank/DDBJ databases">
        <title>WGS of Gossypium arboreum.</title>
        <authorList>
            <person name="Yu D."/>
        </authorList>
    </citation>
    <scope>NUCLEOTIDE SEQUENCE [LARGE SCALE GENOMIC DNA]</scope>
    <source>
        <tissue evidence="2">Leaf</tissue>
    </source>
</reference>
<feature type="compositionally biased region" description="Polar residues" evidence="1">
    <location>
        <begin position="118"/>
        <end position="127"/>
    </location>
</feature>
<dbReference type="Proteomes" id="UP001358586">
    <property type="component" value="Chromosome 9"/>
</dbReference>
<accession>A0ABR0NUE9</accession>
<feature type="compositionally biased region" description="Acidic residues" evidence="1">
    <location>
        <begin position="80"/>
        <end position="95"/>
    </location>
</feature>